<dbReference type="STRING" id="1457250.GCA_000755225_00477"/>
<dbReference type="SUPFAM" id="SSF56300">
    <property type="entry name" value="Metallo-dependent phosphatases"/>
    <property type="match status" value="1"/>
</dbReference>
<dbReference type="Proteomes" id="UP000296706">
    <property type="component" value="Chromosome"/>
</dbReference>
<comment type="similarity">
    <text evidence="3">Belongs to the metallophosphoesterase superfamily. YfcE family.</text>
</comment>
<sequence>MLVCLGDTHGQTDHRLAGRAHQAVREADHVVHTGDFTTAAVYEVFAEQSGADHGGAPLSAVHGNSDEPTLAERLPSTLVVDHEGVRLVVVHGHEHTATGLGLLARQEDADVVVVGHTHRPMIERTDHCLVVNPGSHADPRGTAPTHAEVTQGEHGAMIELRARDGSLVAEETIQT</sequence>
<keyword evidence="2" id="KW-0378">Hydrolase</keyword>
<feature type="domain" description="Calcineurin-like phosphoesterase" evidence="4">
    <location>
        <begin position="2"/>
        <end position="145"/>
    </location>
</feature>
<dbReference type="InterPro" id="IPR000979">
    <property type="entry name" value="Phosphodiesterase_MJ0936/Vps29"/>
</dbReference>
<evidence type="ECO:0000259" key="4">
    <source>
        <dbReference type="Pfam" id="PF12850"/>
    </source>
</evidence>
<dbReference type="EMBL" id="CP031310">
    <property type="protein sequence ID" value="QCC51912.1"/>
    <property type="molecule type" value="Genomic_DNA"/>
</dbReference>
<proteinExistence type="inferred from homology"/>
<dbReference type="OrthoDB" id="19174at2157"/>
<dbReference type="GO" id="GO:0016787">
    <property type="term" value="F:hydrolase activity"/>
    <property type="evidence" value="ECO:0007669"/>
    <property type="project" value="UniProtKB-UniRule"/>
</dbReference>
<name>A0A4D6HFU1_9EURY</name>
<dbReference type="InterPro" id="IPR020935">
    <property type="entry name" value="PdiEstase_YfcE_CS"/>
</dbReference>
<evidence type="ECO:0000313" key="6">
    <source>
        <dbReference type="Proteomes" id="UP000296706"/>
    </source>
</evidence>
<dbReference type="InterPro" id="IPR024654">
    <property type="entry name" value="Calcineurin-like_PHP_lpxH"/>
</dbReference>
<dbReference type="GeneID" id="39848603"/>
<organism evidence="5 6">
    <name type="scientific">Halapricum salinum</name>
    <dbReference type="NCBI Taxonomy" id="1457250"/>
    <lineage>
        <taxon>Archaea</taxon>
        <taxon>Methanobacteriati</taxon>
        <taxon>Methanobacteriota</taxon>
        <taxon>Stenosarchaea group</taxon>
        <taxon>Halobacteria</taxon>
        <taxon>Halobacteriales</taxon>
        <taxon>Haloarculaceae</taxon>
        <taxon>Halapricum</taxon>
    </lineage>
</organism>
<evidence type="ECO:0000256" key="1">
    <source>
        <dbReference type="ARBA" id="ARBA00022723"/>
    </source>
</evidence>
<dbReference type="AlphaFoldDB" id="A0A4D6HFU1"/>
<reference evidence="5 6" key="1">
    <citation type="journal article" date="2019" name="Nat. Commun.">
        <title>A new type of DNA phosphorothioation-based antiviral system in archaea.</title>
        <authorList>
            <person name="Xiong L."/>
            <person name="Liu S."/>
            <person name="Chen S."/>
            <person name="Xiao Y."/>
            <person name="Zhu B."/>
            <person name="Gao Y."/>
            <person name="Zhang Y."/>
            <person name="Chen B."/>
            <person name="Luo J."/>
            <person name="Deng Z."/>
            <person name="Chen X."/>
            <person name="Wang L."/>
            <person name="Chen S."/>
        </authorList>
    </citation>
    <scope>NUCLEOTIDE SEQUENCE [LARGE SCALE GENOMIC DNA]</scope>
    <source>
        <strain evidence="5 6">CBA1105</strain>
    </source>
</reference>
<dbReference type="Pfam" id="PF12850">
    <property type="entry name" value="Metallophos_2"/>
    <property type="match status" value="1"/>
</dbReference>
<dbReference type="GO" id="GO:0046872">
    <property type="term" value="F:metal ion binding"/>
    <property type="evidence" value="ECO:0007669"/>
    <property type="project" value="UniProtKB-KW"/>
</dbReference>
<dbReference type="EC" id="3.1.4.-" evidence="3"/>
<dbReference type="NCBIfam" id="TIGR00040">
    <property type="entry name" value="yfcE"/>
    <property type="match status" value="1"/>
</dbReference>
<dbReference type="PROSITE" id="PS01269">
    <property type="entry name" value="UPF0025"/>
    <property type="match status" value="1"/>
</dbReference>
<dbReference type="PANTHER" id="PTHR11124">
    <property type="entry name" value="VACUOLAR SORTING PROTEIN VPS29"/>
    <property type="match status" value="1"/>
</dbReference>
<dbReference type="InterPro" id="IPR029052">
    <property type="entry name" value="Metallo-depent_PP-like"/>
</dbReference>
<evidence type="ECO:0000256" key="2">
    <source>
        <dbReference type="ARBA" id="ARBA00022801"/>
    </source>
</evidence>
<keyword evidence="6" id="KW-1185">Reference proteome</keyword>
<dbReference type="KEGG" id="hsn:DV733_12040"/>
<comment type="cofactor">
    <cofactor evidence="3">
        <name>a divalent metal cation</name>
        <dbReference type="ChEBI" id="CHEBI:60240"/>
    </cofactor>
</comment>
<evidence type="ECO:0000313" key="5">
    <source>
        <dbReference type="EMBL" id="QCC51912.1"/>
    </source>
</evidence>
<accession>A0A4D6HFU1</accession>
<keyword evidence="1 3" id="KW-0479">Metal-binding</keyword>
<dbReference type="RefSeq" id="WP_049994479.1">
    <property type="nucleotide sequence ID" value="NZ_CP031310.1"/>
</dbReference>
<evidence type="ECO:0000256" key="3">
    <source>
        <dbReference type="RuleBase" id="RU362039"/>
    </source>
</evidence>
<protein>
    <recommendedName>
        <fullName evidence="3">Phosphoesterase</fullName>
        <ecNumber evidence="3">3.1.4.-</ecNumber>
    </recommendedName>
</protein>
<dbReference type="Gene3D" id="3.60.21.10">
    <property type="match status" value="1"/>
</dbReference>
<gene>
    <name evidence="5" type="ORF">DV733_12040</name>
</gene>